<dbReference type="KEGG" id="tig:THII_1562"/>
<dbReference type="AlphaFoldDB" id="A0A090AFM9"/>
<comment type="pathway">
    <text evidence="1 8">Cofactor biosynthesis; (R)-pantothenate biosynthesis; (R)-pantoate from 3-methyl-2-oxobutanoate: step 1/2.</text>
</comment>
<sequence length="264" mass="28438">MNRLTLTQLRKLKTQGEKITCLTVYDASFAALLDQAGIEILLVGDSLGMVIQGHETTLPVTVEHMIYHCQQVYRGSRNALLIVDMPFMSYATPDLALHSAARLLQEGQAQVVKLEGGNWLVETVRLLTERGIPVCAHLGLTPQSIHRLGGYRVQGRTESEANNLRHDALALQSAGAALLVLECVPGNLAAEITQSLDIPVIGIGAGSACDAQVLVLYDMLGITPGKRPSFSKDFLPETGSIITAIEAFIKAVKTGLFPGPEHTF</sequence>
<evidence type="ECO:0000256" key="10">
    <source>
        <dbReference type="PIRSR" id="PIRSR000388-2"/>
    </source>
</evidence>
<evidence type="ECO:0000256" key="1">
    <source>
        <dbReference type="ARBA" id="ARBA00005033"/>
    </source>
</evidence>
<comment type="cofactor">
    <cofactor evidence="8 11">
        <name>Mg(2+)</name>
        <dbReference type="ChEBI" id="CHEBI:18420"/>
    </cofactor>
    <text evidence="8 11">Binds 1 Mg(2+) ion per subunit.</text>
</comment>
<comment type="similarity">
    <text evidence="2 8">Belongs to the PanB family.</text>
</comment>
<keyword evidence="8" id="KW-0963">Cytoplasm</keyword>
<keyword evidence="6 8" id="KW-0479">Metal-binding</keyword>
<keyword evidence="13" id="KW-1185">Reference proteome</keyword>
<feature type="binding site" evidence="8 10">
    <location>
        <begin position="45"/>
        <end position="46"/>
    </location>
    <ligand>
        <name>3-methyl-2-oxobutanoate</name>
        <dbReference type="ChEBI" id="CHEBI:11851"/>
    </ligand>
</feature>
<feature type="binding site" evidence="8 11">
    <location>
        <position position="45"/>
    </location>
    <ligand>
        <name>Mg(2+)</name>
        <dbReference type="ChEBI" id="CHEBI:18420"/>
    </ligand>
</feature>
<evidence type="ECO:0000256" key="2">
    <source>
        <dbReference type="ARBA" id="ARBA00008676"/>
    </source>
</evidence>
<dbReference type="STRING" id="40754.THII_1562"/>
<keyword evidence="4 8" id="KW-0566">Pantothenate biosynthesis</keyword>
<dbReference type="CDD" id="cd06557">
    <property type="entry name" value="KPHMT-like"/>
    <property type="match status" value="1"/>
</dbReference>
<proteinExistence type="inferred from homology"/>
<evidence type="ECO:0000313" key="13">
    <source>
        <dbReference type="Proteomes" id="UP000031623"/>
    </source>
</evidence>
<keyword evidence="12" id="KW-0489">Methyltransferase</keyword>
<comment type="subcellular location">
    <subcellularLocation>
        <location evidence="8">Cytoplasm</location>
    </subcellularLocation>
</comment>
<keyword evidence="8 11" id="KW-0460">Magnesium</keyword>
<evidence type="ECO:0000313" key="12">
    <source>
        <dbReference type="EMBL" id="BAP55859.1"/>
    </source>
</evidence>
<evidence type="ECO:0000256" key="5">
    <source>
        <dbReference type="ARBA" id="ARBA00022679"/>
    </source>
</evidence>
<dbReference type="EMBL" id="AP014633">
    <property type="protein sequence ID" value="BAP55859.1"/>
    <property type="molecule type" value="Genomic_DNA"/>
</dbReference>
<evidence type="ECO:0000256" key="4">
    <source>
        <dbReference type="ARBA" id="ARBA00022655"/>
    </source>
</evidence>
<evidence type="ECO:0000256" key="8">
    <source>
        <dbReference type="HAMAP-Rule" id="MF_00156"/>
    </source>
</evidence>
<feature type="binding site" evidence="8 11">
    <location>
        <position position="115"/>
    </location>
    <ligand>
        <name>Mg(2+)</name>
        <dbReference type="ChEBI" id="CHEBI:18420"/>
    </ligand>
</feature>
<feature type="binding site" evidence="8 11">
    <location>
        <position position="84"/>
    </location>
    <ligand>
        <name>Mg(2+)</name>
        <dbReference type="ChEBI" id="CHEBI:18420"/>
    </ligand>
</feature>
<dbReference type="GO" id="GO:0005737">
    <property type="term" value="C:cytoplasm"/>
    <property type="evidence" value="ECO:0007669"/>
    <property type="project" value="UniProtKB-SubCell"/>
</dbReference>
<protein>
    <recommendedName>
        <fullName evidence="8">3-methyl-2-oxobutanoate hydroxymethyltransferase</fullName>
        <ecNumber evidence="8">2.1.2.11</ecNumber>
    </recommendedName>
    <alternativeName>
        <fullName evidence="8">Ketopantoate hydroxymethyltransferase</fullName>
        <shortName evidence="8">KPHMT</shortName>
    </alternativeName>
</protein>
<dbReference type="Pfam" id="PF02548">
    <property type="entry name" value="Pantoate_transf"/>
    <property type="match status" value="1"/>
</dbReference>
<dbReference type="EC" id="2.1.2.11" evidence="8"/>
<dbReference type="OrthoDB" id="9781789at2"/>
<dbReference type="HAMAP" id="MF_00156">
    <property type="entry name" value="PanB"/>
    <property type="match status" value="1"/>
</dbReference>
<dbReference type="NCBIfam" id="TIGR00222">
    <property type="entry name" value="panB"/>
    <property type="match status" value="1"/>
</dbReference>
<feature type="active site" description="Proton acceptor" evidence="8 9">
    <location>
        <position position="182"/>
    </location>
</feature>
<dbReference type="Proteomes" id="UP000031623">
    <property type="component" value="Chromosome"/>
</dbReference>
<keyword evidence="5 8" id="KW-0808">Transferase</keyword>
<dbReference type="HOGENOM" id="CLU_036645_1_0_6"/>
<dbReference type="FunFam" id="3.20.20.60:FF:000003">
    <property type="entry name" value="3-methyl-2-oxobutanoate hydroxymethyltransferase"/>
    <property type="match status" value="1"/>
</dbReference>
<name>A0A090AFM9_9GAMM</name>
<evidence type="ECO:0000256" key="6">
    <source>
        <dbReference type="ARBA" id="ARBA00022723"/>
    </source>
</evidence>
<dbReference type="UniPathway" id="UPA00028">
    <property type="reaction ID" value="UER00003"/>
</dbReference>
<comment type="catalytic activity">
    <reaction evidence="8">
        <text>(6R)-5,10-methylene-5,6,7,8-tetrahydrofolate + 3-methyl-2-oxobutanoate + H2O = 2-dehydropantoate + (6S)-5,6,7,8-tetrahydrofolate</text>
        <dbReference type="Rhea" id="RHEA:11824"/>
        <dbReference type="ChEBI" id="CHEBI:11561"/>
        <dbReference type="ChEBI" id="CHEBI:11851"/>
        <dbReference type="ChEBI" id="CHEBI:15377"/>
        <dbReference type="ChEBI" id="CHEBI:15636"/>
        <dbReference type="ChEBI" id="CHEBI:57453"/>
        <dbReference type="EC" id="2.1.2.11"/>
    </reaction>
</comment>
<dbReference type="NCBIfam" id="NF001452">
    <property type="entry name" value="PRK00311.1"/>
    <property type="match status" value="1"/>
</dbReference>
<dbReference type="PANTHER" id="PTHR20881">
    <property type="entry name" value="3-METHYL-2-OXOBUTANOATE HYDROXYMETHYLTRANSFERASE"/>
    <property type="match status" value="1"/>
</dbReference>
<dbReference type="InterPro" id="IPR040442">
    <property type="entry name" value="Pyrv_kinase-like_dom_sf"/>
</dbReference>
<evidence type="ECO:0000256" key="9">
    <source>
        <dbReference type="PIRSR" id="PIRSR000388-1"/>
    </source>
</evidence>
<dbReference type="PIRSF" id="PIRSF000388">
    <property type="entry name" value="Pantoate_hydroxy_MeTrfase"/>
    <property type="match status" value="1"/>
</dbReference>
<dbReference type="InterPro" id="IPR015813">
    <property type="entry name" value="Pyrv/PenolPyrv_kinase-like_dom"/>
</dbReference>
<dbReference type="InterPro" id="IPR003700">
    <property type="entry name" value="Pantoate_hydroxy_MeTrfase"/>
</dbReference>
<accession>A0A090AFM9</accession>
<dbReference type="Gene3D" id="3.20.20.60">
    <property type="entry name" value="Phosphoenolpyruvate-binding domains"/>
    <property type="match status" value="1"/>
</dbReference>
<evidence type="ECO:0000256" key="11">
    <source>
        <dbReference type="PIRSR" id="PIRSR000388-3"/>
    </source>
</evidence>
<comment type="subunit">
    <text evidence="3 8">Homodecamer; pentamer of dimers.</text>
</comment>
<organism evidence="12 13">
    <name type="scientific">Thioploca ingrica</name>
    <dbReference type="NCBI Taxonomy" id="40754"/>
    <lineage>
        <taxon>Bacteria</taxon>
        <taxon>Pseudomonadati</taxon>
        <taxon>Pseudomonadota</taxon>
        <taxon>Gammaproteobacteria</taxon>
        <taxon>Thiotrichales</taxon>
        <taxon>Thiotrichaceae</taxon>
        <taxon>Thioploca</taxon>
    </lineage>
</organism>
<comment type="function">
    <text evidence="7 8">Catalyzes the reversible reaction in which hydroxymethyl group from 5,10-methylenetetrahydrofolate is transferred onto alpha-ketoisovalerate to form ketopantoate.</text>
</comment>
<evidence type="ECO:0000256" key="7">
    <source>
        <dbReference type="ARBA" id="ARBA00056497"/>
    </source>
</evidence>
<dbReference type="GO" id="GO:0015940">
    <property type="term" value="P:pantothenate biosynthetic process"/>
    <property type="evidence" value="ECO:0007669"/>
    <property type="project" value="UniProtKB-UniRule"/>
</dbReference>
<dbReference type="GO" id="GO:0003864">
    <property type="term" value="F:3-methyl-2-oxobutanoate hydroxymethyltransferase activity"/>
    <property type="evidence" value="ECO:0007669"/>
    <property type="project" value="UniProtKB-UniRule"/>
</dbReference>
<gene>
    <name evidence="8" type="primary">panB</name>
    <name evidence="12" type="ORF">THII_1562</name>
</gene>
<dbReference type="GO" id="GO:0032259">
    <property type="term" value="P:methylation"/>
    <property type="evidence" value="ECO:0007669"/>
    <property type="project" value="UniProtKB-KW"/>
</dbReference>
<feature type="binding site" evidence="8 10">
    <location>
        <position position="84"/>
    </location>
    <ligand>
        <name>3-methyl-2-oxobutanoate</name>
        <dbReference type="ChEBI" id="CHEBI:11851"/>
    </ligand>
</feature>
<dbReference type="GO" id="GO:0000287">
    <property type="term" value="F:magnesium ion binding"/>
    <property type="evidence" value="ECO:0007669"/>
    <property type="project" value="TreeGrafter"/>
</dbReference>
<evidence type="ECO:0000256" key="3">
    <source>
        <dbReference type="ARBA" id="ARBA00011424"/>
    </source>
</evidence>
<dbReference type="PANTHER" id="PTHR20881:SF0">
    <property type="entry name" value="3-METHYL-2-OXOBUTANOATE HYDROXYMETHYLTRANSFERASE"/>
    <property type="match status" value="1"/>
</dbReference>
<feature type="binding site" evidence="8 10">
    <location>
        <position position="113"/>
    </location>
    <ligand>
        <name>3-methyl-2-oxobutanoate</name>
        <dbReference type="ChEBI" id="CHEBI:11851"/>
    </ligand>
</feature>
<dbReference type="SUPFAM" id="SSF51621">
    <property type="entry name" value="Phosphoenolpyruvate/pyruvate domain"/>
    <property type="match status" value="1"/>
</dbReference>
<dbReference type="GO" id="GO:0008168">
    <property type="term" value="F:methyltransferase activity"/>
    <property type="evidence" value="ECO:0007669"/>
    <property type="project" value="UniProtKB-KW"/>
</dbReference>
<reference evidence="12" key="1">
    <citation type="journal article" date="2014" name="ISME J.">
        <title>Ecophysiology of Thioploca ingrica as revealed by the complete genome sequence supplemented with proteomic evidence.</title>
        <authorList>
            <person name="Kojima H."/>
            <person name="Ogura Y."/>
            <person name="Yamamoto N."/>
            <person name="Togashi T."/>
            <person name="Mori H."/>
            <person name="Watanabe T."/>
            <person name="Nemoto F."/>
            <person name="Kurokawa K."/>
            <person name="Hayashi T."/>
            <person name="Fukui M."/>
        </authorList>
    </citation>
    <scope>NUCLEOTIDE SEQUENCE [LARGE SCALE GENOMIC DNA]</scope>
</reference>